<evidence type="ECO:0000256" key="8">
    <source>
        <dbReference type="PROSITE-ProRule" id="PRU10141"/>
    </source>
</evidence>
<dbReference type="SUPFAM" id="SSF82185">
    <property type="entry name" value="Histone H3 K4-specific methyltransferase SET7/9 N-terminal domain"/>
    <property type="match status" value="2"/>
</dbReference>
<dbReference type="VEuPathDB" id="TriTrypDB:LDHU3_25.2930"/>
<keyword evidence="3" id="KW-0808">Transferase</keyword>
<evidence type="ECO:0000256" key="4">
    <source>
        <dbReference type="ARBA" id="ARBA00022737"/>
    </source>
</evidence>
<reference evidence="13" key="1">
    <citation type="submission" date="2019-02" db="EMBL/GenBank/DDBJ databases">
        <title>FDA dAtabase for Regulatory Grade micrObial Sequences (FDA-ARGOS): Supporting development and validation of Infectious Disease Dx tests.</title>
        <authorList>
            <person name="Duncan R."/>
            <person name="Fisher C."/>
            <person name="Tallon L."/>
            <person name="Sadzewicz L."/>
            <person name="Sengamalay N."/>
            <person name="Ott S."/>
            <person name="Godinez A."/>
            <person name="Nagaraj S."/>
            <person name="Vavikolanu K."/>
            <person name="Vyas G."/>
            <person name="Nadendla S."/>
            <person name="Aluvathingal J."/>
            <person name="Sichtig H."/>
        </authorList>
    </citation>
    <scope>NUCLEOTIDE SEQUENCE [LARGE SCALE GENOMIC DNA]</scope>
    <source>
        <strain evidence="13">FDAARGOS_360</strain>
    </source>
</reference>
<dbReference type="Pfam" id="PF02204">
    <property type="entry name" value="VPS9"/>
    <property type="match status" value="1"/>
</dbReference>
<dbReference type="FunFam" id="3.30.200.20:FF:000636">
    <property type="entry name" value="Serine/threonine-protein kinase, putative"/>
    <property type="match status" value="1"/>
</dbReference>
<evidence type="ECO:0000256" key="7">
    <source>
        <dbReference type="ARBA" id="ARBA00022840"/>
    </source>
</evidence>
<feature type="domain" description="VPS9" evidence="11">
    <location>
        <begin position="480"/>
        <end position="641"/>
    </location>
</feature>
<dbReference type="Gene3D" id="1.10.510.10">
    <property type="entry name" value="Transferase(Phosphotransferase) domain 1"/>
    <property type="match status" value="1"/>
</dbReference>
<evidence type="ECO:0000259" key="10">
    <source>
        <dbReference type="PROSITE" id="PS50011"/>
    </source>
</evidence>
<keyword evidence="1" id="KW-0723">Serine/threonine-protein kinase</keyword>
<dbReference type="Proteomes" id="UP000318821">
    <property type="component" value="Unassembled WGS sequence"/>
</dbReference>
<evidence type="ECO:0000259" key="11">
    <source>
        <dbReference type="PROSITE" id="PS51205"/>
    </source>
</evidence>
<dbReference type="VEuPathDB" id="TriTrypDB:LdCL_250030300"/>
<dbReference type="InterPro" id="IPR008271">
    <property type="entry name" value="Ser/Thr_kinase_AS"/>
</dbReference>
<evidence type="ECO:0000256" key="3">
    <source>
        <dbReference type="ARBA" id="ARBA00022679"/>
    </source>
</evidence>
<dbReference type="PROSITE" id="PS51205">
    <property type="entry name" value="VPS9"/>
    <property type="match status" value="1"/>
</dbReference>
<dbReference type="Gene3D" id="1.20.1050.80">
    <property type="entry name" value="VPS9 domain"/>
    <property type="match status" value="1"/>
</dbReference>
<dbReference type="InterPro" id="IPR000719">
    <property type="entry name" value="Prot_kinase_dom"/>
</dbReference>
<dbReference type="VEuPathDB" id="TriTrypDB:LdCL_250030200"/>
<organism evidence="12 13">
    <name type="scientific">Leishmania donovani</name>
    <dbReference type="NCBI Taxonomy" id="5661"/>
    <lineage>
        <taxon>Eukaryota</taxon>
        <taxon>Discoba</taxon>
        <taxon>Euglenozoa</taxon>
        <taxon>Kinetoplastea</taxon>
        <taxon>Metakinetoplastina</taxon>
        <taxon>Trypanosomatida</taxon>
        <taxon>Trypanosomatidae</taxon>
        <taxon>Leishmaniinae</taxon>
        <taxon>Leishmania</taxon>
    </lineage>
</organism>
<dbReference type="PANTHER" id="PTHR24351">
    <property type="entry name" value="RIBOSOMAL PROTEIN S6 KINASE"/>
    <property type="match status" value="1"/>
</dbReference>
<evidence type="ECO:0000256" key="2">
    <source>
        <dbReference type="ARBA" id="ARBA00022553"/>
    </source>
</evidence>
<protein>
    <submittedName>
        <fullName evidence="12">Protein kinase domain family protein</fullName>
    </submittedName>
</protein>
<gene>
    <name evidence="12" type="ORF">CGC20_26120</name>
</gene>
<dbReference type="SMART" id="SM00220">
    <property type="entry name" value="S_TKc"/>
    <property type="match status" value="1"/>
</dbReference>
<dbReference type="FunFam" id="1.10.510.10:FF:000757">
    <property type="entry name" value="AGC family serine/threonine kinase"/>
    <property type="match status" value="1"/>
</dbReference>
<sequence>MRTSPRDGATAAAATSLASSISHHLSLELGDSYEGAVEVKHGVAIPHGRGVWRSGDGQVRYEGHFVQRWRDGYGRLCTPTFTLWARWRMDRPDLSSSIRVDYPNGDRYCGFVELKVKQPPSAQTRSKFSAWAASVEPSRHRWGELVTSSGDRYVGEWAENEREGFGCYVWASGSRYIGRFRRGQFHDTGTLFIFPAEVEGCLSRLCSDGGWSCGSGDGKALAERHAPCGAARWPPASRPGWDGVVLDVVWRDGKCNGEGHVTLPSGVRISADWRSACSPVDGELVLPSLTPQARMDTEVYEWRESFQWESLLSNADAKARRITYEKADISRADIKQSNSTEYVRSCVLELLNAHKVAKTALHVFRRCFYCLYGTCGVDTEVGAGGHGNPLGWCTLRNAYGGCIHPAEGRRISAADLDLALRDIASLARSMVRWVLDMVGPEQQLKVLDYGGEALVGRWVADRVFQHCYPVLLNLYSQVYRAEETALAASVARLRDAVTLDDIGVVFARQSESQEKLFDPYTDAVHCVEKLNSEAQTLTQLLKVLVQWSREIDLSTRLTQACTDGRQKPARSTSGSADDLLPIHQYVLSQSRCGRLYAVTKLLSDFAAEPLFMESTSQEAFGVTTLQVCVLTLLRLHPWERDASNILVPFSVALDGVREAVQRRAALAVWVHDACSGASFPASTDAPTLDVVERVMSRYVALWVPRMVGWMGEHANATSDPQPVDNGEFTQEELSLLYLGPPIADGEEALCFCCWLYASALLDSVHMRLLLGPHTVPHRLSRAEDVAEACTQLRGWAAGAGAAAPMQLQVKAAASSPPVVPSRLLSLESHLTELLHEFYFTNKRVETPEPPQEKLTKDDFETLDVLGKGSFAYVVLCRRLSTNKYYAMKVINKQGLLDHKRVQDVFTERNVLTRLNHPYLLKLYWTFQSEHKLFFVMDYMPGGDLDKYMNSVPKKQLDPATAQLYGAEILLAIMCLHEHSVIYRDLKPENILLDGEGHCALADFGLSKDFHKDGQDVSDKDLRANSFVGSPFYVAPDVLRQREYTNAVDFWSFGILLYRMLCGRTPFNGRSMTEVFDNILYSDLSFPSGVTVSPEAKDLISRLLMKDPNRRIKGPEVKQHPYWTGISFEEVAQRKVAPPRWTPLPSVEEMLAARKNVSAGPSTSLKNPHQVVNTPAQSSQLNDGQQRLFGGFSCTADSHLNNS</sequence>
<evidence type="ECO:0000256" key="1">
    <source>
        <dbReference type="ARBA" id="ARBA00022527"/>
    </source>
</evidence>
<proteinExistence type="predicted"/>
<evidence type="ECO:0000313" key="12">
    <source>
        <dbReference type="EMBL" id="TPP48805.1"/>
    </source>
</evidence>
<dbReference type="AlphaFoldDB" id="A0A504XLV8"/>
<dbReference type="Pfam" id="PF02493">
    <property type="entry name" value="MORN"/>
    <property type="match status" value="2"/>
</dbReference>
<feature type="region of interest" description="Disordered" evidence="9">
    <location>
        <begin position="1156"/>
        <end position="1181"/>
    </location>
</feature>
<name>A0A504XLV8_LEIDO</name>
<dbReference type="Gene3D" id="2.20.110.10">
    <property type="entry name" value="Histone H3 K4-specific methyltransferase SET7/9 N-terminal domain"/>
    <property type="match status" value="1"/>
</dbReference>
<dbReference type="SMART" id="SM00698">
    <property type="entry name" value="MORN"/>
    <property type="match status" value="3"/>
</dbReference>
<accession>A0A504XLV8</accession>
<dbReference type="CDD" id="cd05123">
    <property type="entry name" value="STKc_AGC"/>
    <property type="match status" value="1"/>
</dbReference>
<dbReference type="SUPFAM" id="SSF56112">
    <property type="entry name" value="Protein kinase-like (PK-like)"/>
    <property type="match status" value="1"/>
</dbReference>
<dbReference type="PROSITE" id="PS00107">
    <property type="entry name" value="PROTEIN_KINASE_ATP"/>
    <property type="match status" value="1"/>
</dbReference>
<keyword evidence="5 8" id="KW-0547">Nucleotide-binding</keyword>
<keyword evidence="6 12" id="KW-0418">Kinase</keyword>
<feature type="domain" description="Protein kinase" evidence="10">
    <location>
        <begin position="859"/>
        <end position="1122"/>
    </location>
</feature>
<keyword evidence="2" id="KW-0597">Phosphoprotein</keyword>
<dbReference type="VEuPathDB" id="TriTrypDB:LdBPK_252450.1"/>
<evidence type="ECO:0000256" key="5">
    <source>
        <dbReference type="ARBA" id="ARBA00022741"/>
    </source>
</evidence>
<feature type="compositionally biased region" description="Polar residues" evidence="9">
    <location>
        <begin position="1158"/>
        <end position="1181"/>
    </location>
</feature>
<dbReference type="InterPro" id="IPR045270">
    <property type="entry name" value="STKc_AGC"/>
</dbReference>
<dbReference type="VEuPathDB" id="TriTrypDB:LDHU3_25.2920"/>
<feature type="binding site" evidence="8">
    <location>
        <position position="888"/>
    </location>
    <ligand>
        <name>ATP</name>
        <dbReference type="ChEBI" id="CHEBI:30616"/>
    </ligand>
</feature>
<evidence type="ECO:0000313" key="13">
    <source>
        <dbReference type="Proteomes" id="UP000318821"/>
    </source>
</evidence>
<dbReference type="GO" id="GO:0004674">
    <property type="term" value="F:protein serine/threonine kinase activity"/>
    <property type="evidence" value="ECO:0007669"/>
    <property type="project" value="UniProtKB-KW"/>
</dbReference>
<evidence type="ECO:0000256" key="9">
    <source>
        <dbReference type="SAM" id="MobiDB-lite"/>
    </source>
</evidence>
<dbReference type="GO" id="GO:0005524">
    <property type="term" value="F:ATP binding"/>
    <property type="evidence" value="ECO:0007669"/>
    <property type="project" value="UniProtKB-UniRule"/>
</dbReference>
<dbReference type="Pfam" id="PF00069">
    <property type="entry name" value="Pkinase"/>
    <property type="match status" value="1"/>
</dbReference>
<comment type="caution">
    <text evidence="12">The sequence shown here is derived from an EMBL/GenBank/DDBJ whole genome shotgun (WGS) entry which is preliminary data.</text>
</comment>
<keyword evidence="7 8" id="KW-0067">ATP-binding</keyword>
<dbReference type="InterPro" id="IPR003123">
    <property type="entry name" value="VPS9"/>
</dbReference>
<dbReference type="PROSITE" id="PS50011">
    <property type="entry name" value="PROTEIN_KINASE_DOM"/>
    <property type="match status" value="1"/>
</dbReference>
<dbReference type="InterPro" id="IPR017441">
    <property type="entry name" value="Protein_kinase_ATP_BS"/>
</dbReference>
<keyword evidence="4" id="KW-0677">Repeat</keyword>
<dbReference type="VEuPathDB" id="TriTrypDB:LdBPK_252440.1"/>
<dbReference type="InterPro" id="IPR003409">
    <property type="entry name" value="MORN"/>
</dbReference>
<dbReference type="PROSITE" id="PS00108">
    <property type="entry name" value="PROTEIN_KINASE_ST"/>
    <property type="match status" value="1"/>
</dbReference>
<dbReference type="InterPro" id="IPR011009">
    <property type="entry name" value="Kinase-like_dom_sf"/>
</dbReference>
<dbReference type="EMBL" id="RHLD01000022">
    <property type="protein sequence ID" value="TPP48805.1"/>
    <property type="molecule type" value="Genomic_DNA"/>
</dbReference>
<dbReference type="Gene3D" id="3.30.200.20">
    <property type="entry name" value="Phosphorylase Kinase, domain 1"/>
    <property type="match status" value="1"/>
</dbReference>
<dbReference type="InterPro" id="IPR037191">
    <property type="entry name" value="VPS9_dom_sf"/>
</dbReference>
<evidence type="ECO:0000256" key="6">
    <source>
        <dbReference type="ARBA" id="ARBA00022777"/>
    </source>
</evidence>
<dbReference type="SUPFAM" id="SSF109993">
    <property type="entry name" value="VPS9 domain"/>
    <property type="match status" value="1"/>
</dbReference>